<name>A0ABD2XMP3_9HYME</name>
<evidence type="ECO:0000313" key="4">
    <source>
        <dbReference type="EMBL" id="KAL3406597.1"/>
    </source>
</evidence>
<evidence type="ECO:0000259" key="3">
    <source>
        <dbReference type="PROSITE" id="PS50994"/>
    </source>
</evidence>
<organism evidence="4 5">
    <name type="scientific">Trichogramma kaykai</name>
    <dbReference type="NCBI Taxonomy" id="54128"/>
    <lineage>
        <taxon>Eukaryota</taxon>
        <taxon>Metazoa</taxon>
        <taxon>Ecdysozoa</taxon>
        <taxon>Arthropoda</taxon>
        <taxon>Hexapoda</taxon>
        <taxon>Insecta</taxon>
        <taxon>Pterygota</taxon>
        <taxon>Neoptera</taxon>
        <taxon>Endopterygota</taxon>
        <taxon>Hymenoptera</taxon>
        <taxon>Apocrita</taxon>
        <taxon>Proctotrupomorpha</taxon>
        <taxon>Chalcidoidea</taxon>
        <taxon>Trichogrammatidae</taxon>
        <taxon>Trichogramma</taxon>
    </lineage>
</organism>
<dbReference type="Gene3D" id="3.30.420.10">
    <property type="entry name" value="Ribonuclease H-like superfamily/Ribonuclease H"/>
    <property type="match status" value="1"/>
</dbReference>
<sequence>MERGKKMIVLPEDIYDRLRTPKAEATTEGSMQTVGDNLSRLDASLYKIMNSNRYTDDYEKCKNYLQTLRRYLFFTRKERMGDDDDDDYDEAETFDNETAAKLAKPMPVAEIISSLPKEHRRDANLLLNHLLSTNRVKWDNAGVVKIDNNVINNSSIADLLRSVLKKSANAFLEPSSPAGQLEITRLLKETEAPLKLIKNPFMAQVFEPPRNKAQPVPRVAGNKSKASPRDDAVLSKVSRVPPDQDRAVHPGYHFRPRARARQQTGARRLLKVNAKDQALDEKSREKILRWLDAQDAYTLHRSARRKFPRLRYDVTNIDDVWECDLMQLTTIKKDNDGYCYLLVVVDVLSKYAWVEPLRDKSVATVLQAFKKILADKRSPRLLQSDKGSEFRGEAFQKYLKERGINFRFVRNPDVKAAVVERLNRTLRERIWRYLTYSNSKRYIDVIRDIVTGYNNSVHSSTKMRPSEVTLDDVPLIRENLLKRSKQQSANRKKPPKKAKYDVGTHVRISRYKATFEKGYASNFTEEIFRIKRVSLRQEIYTYVLEDLNGEEIDGFFYGEELAPVSDERLTDERFKIEKVIRTRGSGARKQTYVKWSGYPDSFNQWIKYSELTSV</sequence>
<gene>
    <name evidence="4" type="ORF">TKK_000759</name>
</gene>
<dbReference type="InterPro" id="IPR016197">
    <property type="entry name" value="Chromo-like_dom_sf"/>
</dbReference>
<protein>
    <recommendedName>
        <fullName evidence="6">Chromo domain-containing protein</fullName>
    </recommendedName>
</protein>
<dbReference type="Proteomes" id="UP001627154">
    <property type="component" value="Unassembled WGS sequence"/>
</dbReference>
<feature type="domain" description="Chromo" evidence="2">
    <location>
        <begin position="574"/>
        <end position="614"/>
    </location>
</feature>
<evidence type="ECO:0000313" key="5">
    <source>
        <dbReference type="Proteomes" id="UP001627154"/>
    </source>
</evidence>
<dbReference type="SUPFAM" id="SSF54160">
    <property type="entry name" value="Chromo domain-like"/>
    <property type="match status" value="1"/>
</dbReference>
<dbReference type="PANTHER" id="PTHR46585:SF1">
    <property type="entry name" value="CHROMO DOMAIN-CONTAINING PROTEIN"/>
    <property type="match status" value="1"/>
</dbReference>
<dbReference type="PROSITE" id="PS50013">
    <property type="entry name" value="CHROMO_2"/>
    <property type="match status" value="1"/>
</dbReference>
<dbReference type="InterPro" id="IPR036397">
    <property type="entry name" value="RNaseH_sf"/>
</dbReference>
<reference evidence="4 5" key="1">
    <citation type="journal article" date="2024" name="bioRxiv">
        <title>A reference genome for Trichogramma kaykai: A tiny desert-dwelling parasitoid wasp with competing sex-ratio distorters.</title>
        <authorList>
            <person name="Culotta J."/>
            <person name="Lindsey A.R."/>
        </authorList>
    </citation>
    <scope>NUCLEOTIDE SEQUENCE [LARGE SCALE GENOMIC DNA]</scope>
    <source>
        <strain evidence="4 5">KSX58</strain>
    </source>
</reference>
<evidence type="ECO:0008006" key="6">
    <source>
        <dbReference type="Google" id="ProtNLM"/>
    </source>
</evidence>
<evidence type="ECO:0000256" key="1">
    <source>
        <dbReference type="SAM" id="MobiDB-lite"/>
    </source>
</evidence>
<dbReference type="SUPFAM" id="SSF53098">
    <property type="entry name" value="Ribonuclease H-like"/>
    <property type="match status" value="1"/>
</dbReference>
<dbReference type="PANTHER" id="PTHR46585">
    <property type="entry name" value="INTEGRASE CORE DOMAIN CONTAINING PROTEIN"/>
    <property type="match status" value="1"/>
</dbReference>
<dbReference type="AlphaFoldDB" id="A0ABD2XMP3"/>
<feature type="region of interest" description="Disordered" evidence="1">
    <location>
        <begin position="208"/>
        <end position="233"/>
    </location>
</feature>
<accession>A0ABD2XMP3</accession>
<dbReference type="Gene3D" id="2.40.50.40">
    <property type="match status" value="1"/>
</dbReference>
<evidence type="ECO:0000259" key="2">
    <source>
        <dbReference type="PROSITE" id="PS50013"/>
    </source>
</evidence>
<dbReference type="InterPro" id="IPR000953">
    <property type="entry name" value="Chromo/chromo_shadow_dom"/>
</dbReference>
<feature type="domain" description="Integrase catalytic" evidence="3">
    <location>
        <begin position="304"/>
        <end position="473"/>
    </location>
</feature>
<dbReference type="GO" id="GO:0005694">
    <property type="term" value="C:chromosome"/>
    <property type="evidence" value="ECO:0007669"/>
    <property type="project" value="UniProtKB-ARBA"/>
</dbReference>
<dbReference type="PROSITE" id="PS50994">
    <property type="entry name" value="INTEGRASE"/>
    <property type="match status" value="1"/>
</dbReference>
<comment type="caution">
    <text evidence="4">The sequence shown here is derived from an EMBL/GenBank/DDBJ whole genome shotgun (WGS) entry which is preliminary data.</text>
</comment>
<dbReference type="EMBL" id="JBJJXI010000018">
    <property type="protein sequence ID" value="KAL3406597.1"/>
    <property type="molecule type" value="Genomic_DNA"/>
</dbReference>
<dbReference type="InterPro" id="IPR001584">
    <property type="entry name" value="Integrase_cat-core"/>
</dbReference>
<dbReference type="Pfam" id="PF00665">
    <property type="entry name" value="rve"/>
    <property type="match status" value="1"/>
</dbReference>
<proteinExistence type="predicted"/>
<dbReference type="InterPro" id="IPR012337">
    <property type="entry name" value="RNaseH-like_sf"/>
</dbReference>
<keyword evidence="5" id="KW-1185">Reference proteome</keyword>